<evidence type="ECO:0000313" key="10">
    <source>
        <dbReference type="Proteomes" id="UP000559027"/>
    </source>
</evidence>
<dbReference type="PROSITE" id="PS51462">
    <property type="entry name" value="NUDIX"/>
    <property type="match status" value="1"/>
</dbReference>
<feature type="region of interest" description="Disordered" evidence="7">
    <location>
        <begin position="229"/>
        <end position="250"/>
    </location>
</feature>
<evidence type="ECO:0000256" key="3">
    <source>
        <dbReference type="ARBA" id="ARBA00022723"/>
    </source>
</evidence>
<name>A0A8H5GCF3_9AGAR</name>
<proteinExistence type="predicted"/>
<dbReference type="Proteomes" id="UP000559027">
    <property type="component" value="Unassembled WGS sequence"/>
</dbReference>
<organism evidence="9 10">
    <name type="scientific">Leucocoprinus leucothites</name>
    <dbReference type="NCBI Taxonomy" id="201217"/>
    <lineage>
        <taxon>Eukaryota</taxon>
        <taxon>Fungi</taxon>
        <taxon>Dikarya</taxon>
        <taxon>Basidiomycota</taxon>
        <taxon>Agaricomycotina</taxon>
        <taxon>Agaricomycetes</taxon>
        <taxon>Agaricomycetidae</taxon>
        <taxon>Agaricales</taxon>
        <taxon>Agaricineae</taxon>
        <taxon>Agaricaceae</taxon>
        <taxon>Leucocoprinus</taxon>
    </lineage>
</organism>
<dbReference type="PANTHER" id="PTHR12992">
    <property type="entry name" value="NUDIX HYDROLASE"/>
    <property type="match status" value="1"/>
</dbReference>
<keyword evidence="4" id="KW-0378">Hydrolase</keyword>
<evidence type="ECO:0000256" key="2">
    <source>
        <dbReference type="ARBA" id="ARBA00001946"/>
    </source>
</evidence>
<feature type="compositionally biased region" description="Low complexity" evidence="7">
    <location>
        <begin position="229"/>
        <end position="241"/>
    </location>
</feature>
<dbReference type="Pfam" id="PF00293">
    <property type="entry name" value="NUDIX"/>
    <property type="match status" value="1"/>
</dbReference>
<dbReference type="PANTHER" id="PTHR12992:SF11">
    <property type="entry name" value="MITOCHONDRIAL COENZYME A DIPHOSPHATASE NUDT8"/>
    <property type="match status" value="1"/>
</dbReference>
<dbReference type="AlphaFoldDB" id="A0A8H5GCF3"/>
<dbReference type="CDD" id="cd03426">
    <property type="entry name" value="NUDIX_CoAse_Nudt7"/>
    <property type="match status" value="1"/>
</dbReference>
<protein>
    <recommendedName>
        <fullName evidence="8">Nudix hydrolase domain-containing protein</fullName>
    </recommendedName>
</protein>
<gene>
    <name evidence="9" type="ORF">D9756_002438</name>
</gene>
<comment type="caution">
    <text evidence="9">The sequence shown here is derived from an EMBL/GenBank/DDBJ whole genome shotgun (WGS) entry which is preliminary data.</text>
</comment>
<dbReference type="InterPro" id="IPR015797">
    <property type="entry name" value="NUDIX_hydrolase-like_dom_sf"/>
</dbReference>
<dbReference type="GO" id="GO:0046872">
    <property type="term" value="F:metal ion binding"/>
    <property type="evidence" value="ECO:0007669"/>
    <property type="project" value="UniProtKB-KW"/>
</dbReference>
<keyword evidence="3" id="KW-0479">Metal-binding</keyword>
<feature type="domain" description="Nudix hydrolase" evidence="8">
    <location>
        <begin position="60"/>
        <end position="216"/>
    </location>
</feature>
<evidence type="ECO:0000256" key="7">
    <source>
        <dbReference type="SAM" id="MobiDB-lite"/>
    </source>
</evidence>
<evidence type="ECO:0000256" key="6">
    <source>
        <dbReference type="ARBA" id="ARBA00023211"/>
    </source>
</evidence>
<evidence type="ECO:0000256" key="4">
    <source>
        <dbReference type="ARBA" id="ARBA00022801"/>
    </source>
</evidence>
<evidence type="ECO:0000259" key="8">
    <source>
        <dbReference type="PROSITE" id="PS51462"/>
    </source>
</evidence>
<comment type="cofactor">
    <cofactor evidence="1">
        <name>Mn(2+)</name>
        <dbReference type="ChEBI" id="CHEBI:29035"/>
    </cofactor>
</comment>
<accession>A0A8H5GCF3</accession>
<sequence>MIISLHAAMSIPGPSMTLRSSSLLSFSKPFTPNSLKALRHALSSVVQQTGPQQSQPGNKPRHAGVLIPLCNVEGKPGILLQVRAKNLRNHSGEVSFPGGRIDETDASFLDGALRETEEELGIRPEEIDVLGNIGPPEVNLRGDMCVWPYVGFVNQRNTKQPESDDYPYPSLDLNQIRSVMSISEVAVVFHVPLADLTAPGRLRSYLFRGERPYWAVDVTDIVRSAEELSGSSGSTSISTEAVHGETQLDEVGSGREGRVEIWGLTGWYLSLLLRRLQAYQEEKDSVGIPQIKP</sequence>
<dbReference type="GO" id="GO:0010945">
    <property type="term" value="F:coenzyme A diphosphatase activity"/>
    <property type="evidence" value="ECO:0007669"/>
    <property type="project" value="InterPro"/>
</dbReference>
<evidence type="ECO:0000313" key="9">
    <source>
        <dbReference type="EMBL" id="KAF5362417.1"/>
    </source>
</evidence>
<dbReference type="Gene3D" id="3.90.79.10">
    <property type="entry name" value="Nucleoside Triphosphate Pyrophosphohydrolase"/>
    <property type="match status" value="1"/>
</dbReference>
<dbReference type="InterPro" id="IPR000086">
    <property type="entry name" value="NUDIX_hydrolase_dom"/>
</dbReference>
<keyword evidence="6" id="KW-0464">Manganese</keyword>
<keyword evidence="10" id="KW-1185">Reference proteome</keyword>
<dbReference type="SUPFAM" id="SSF55811">
    <property type="entry name" value="Nudix"/>
    <property type="match status" value="1"/>
</dbReference>
<evidence type="ECO:0000256" key="5">
    <source>
        <dbReference type="ARBA" id="ARBA00022842"/>
    </source>
</evidence>
<dbReference type="EMBL" id="JAACJO010000002">
    <property type="protein sequence ID" value="KAF5362417.1"/>
    <property type="molecule type" value="Genomic_DNA"/>
</dbReference>
<dbReference type="InterPro" id="IPR045121">
    <property type="entry name" value="CoAse"/>
</dbReference>
<comment type="cofactor">
    <cofactor evidence="2">
        <name>Mg(2+)</name>
        <dbReference type="ChEBI" id="CHEBI:18420"/>
    </cofactor>
</comment>
<reference evidence="9 10" key="1">
    <citation type="journal article" date="2020" name="ISME J.">
        <title>Uncovering the hidden diversity of litter-decomposition mechanisms in mushroom-forming fungi.</title>
        <authorList>
            <person name="Floudas D."/>
            <person name="Bentzer J."/>
            <person name="Ahren D."/>
            <person name="Johansson T."/>
            <person name="Persson P."/>
            <person name="Tunlid A."/>
        </authorList>
    </citation>
    <scope>NUCLEOTIDE SEQUENCE [LARGE SCALE GENOMIC DNA]</scope>
    <source>
        <strain evidence="9 10">CBS 146.42</strain>
    </source>
</reference>
<keyword evidence="5" id="KW-0460">Magnesium</keyword>
<dbReference type="OrthoDB" id="206213at2759"/>
<evidence type="ECO:0000256" key="1">
    <source>
        <dbReference type="ARBA" id="ARBA00001936"/>
    </source>
</evidence>